<name>A0A0F9GF02_9ZZZZ</name>
<dbReference type="EMBL" id="LAZR01018174">
    <property type="protein sequence ID" value="KKL97409.1"/>
    <property type="molecule type" value="Genomic_DNA"/>
</dbReference>
<feature type="compositionally biased region" description="Basic and acidic residues" evidence="1">
    <location>
        <begin position="1"/>
        <end position="26"/>
    </location>
</feature>
<evidence type="ECO:0000256" key="1">
    <source>
        <dbReference type="SAM" id="MobiDB-lite"/>
    </source>
</evidence>
<proteinExistence type="predicted"/>
<evidence type="ECO:0000313" key="2">
    <source>
        <dbReference type="EMBL" id="KKL97409.1"/>
    </source>
</evidence>
<accession>A0A0F9GF02</accession>
<dbReference type="AlphaFoldDB" id="A0A0F9GF02"/>
<sequence>MPRRLNPREIRTDRRHPPADDSEAKAKRMRVYAAQADKGEDLEYEKMTDHEIMRQAFVDQGFRKVAEDQPELILAACRGAKEIQRVREEKAGKPRTDAV</sequence>
<reference evidence="2" key="1">
    <citation type="journal article" date="2015" name="Nature">
        <title>Complex archaea that bridge the gap between prokaryotes and eukaryotes.</title>
        <authorList>
            <person name="Spang A."/>
            <person name="Saw J.H."/>
            <person name="Jorgensen S.L."/>
            <person name="Zaremba-Niedzwiedzka K."/>
            <person name="Martijn J."/>
            <person name="Lind A.E."/>
            <person name="van Eijk R."/>
            <person name="Schleper C."/>
            <person name="Guy L."/>
            <person name="Ettema T.J."/>
        </authorList>
    </citation>
    <scope>NUCLEOTIDE SEQUENCE</scope>
</reference>
<organism evidence="2">
    <name type="scientific">marine sediment metagenome</name>
    <dbReference type="NCBI Taxonomy" id="412755"/>
    <lineage>
        <taxon>unclassified sequences</taxon>
        <taxon>metagenomes</taxon>
        <taxon>ecological metagenomes</taxon>
    </lineage>
</organism>
<protein>
    <submittedName>
        <fullName evidence="2">Uncharacterized protein</fullName>
    </submittedName>
</protein>
<comment type="caution">
    <text evidence="2">The sequence shown here is derived from an EMBL/GenBank/DDBJ whole genome shotgun (WGS) entry which is preliminary data.</text>
</comment>
<gene>
    <name evidence="2" type="ORF">LCGC14_1834840</name>
</gene>
<feature type="region of interest" description="Disordered" evidence="1">
    <location>
        <begin position="1"/>
        <end position="27"/>
    </location>
</feature>